<evidence type="ECO:0000313" key="4">
    <source>
        <dbReference type="Proteomes" id="UP001169006"/>
    </source>
</evidence>
<reference evidence="3" key="1">
    <citation type="journal article" date="2015" name="Int. J. Syst. Evol. Microbiol.">
        <title>Rhizobium oryzicola sp. nov., potential plant-growth-promoting endophytic bacteria isolated from rice roots.</title>
        <authorList>
            <person name="Zhang X.X."/>
            <person name="Gao J.S."/>
            <person name="Cao Y.H."/>
            <person name="Sheirdil R.A."/>
            <person name="Wang X.C."/>
            <person name="Zhang L."/>
        </authorList>
    </citation>
    <scope>NUCLEOTIDE SEQUENCE</scope>
    <source>
        <strain evidence="3">05753</strain>
    </source>
</reference>
<keyword evidence="1" id="KW-0472">Membrane</keyword>
<organism evidence="3 4">
    <name type="scientific">Rhizobium oryzicola</name>
    <dbReference type="NCBI Taxonomy" id="1232668"/>
    <lineage>
        <taxon>Bacteria</taxon>
        <taxon>Pseudomonadati</taxon>
        <taxon>Pseudomonadota</taxon>
        <taxon>Alphaproteobacteria</taxon>
        <taxon>Hyphomicrobiales</taxon>
        <taxon>Rhizobiaceae</taxon>
        <taxon>Rhizobium/Agrobacterium group</taxon>
        <taxon>Rhizobium</taxon>
    </lineage>
</organism>
<keyword evidence="4" id="KW-1185">Reference proteome</keyword>
<feature type="domain" description="Phosphatidic acid phosphatase type 2/haloperoxidase" evidence="2">
    <location>
        <begin position="109"/>
        <end position="227"/>
    </location>
</feature>
<feature type="transmembrane region" description="Helical" evidence="1">
    <location>
        <begin position="102"/>
        <end position="119"/>
    </location>
</feature>
<evidence type="ECO:0000313" key="3">
    <source>
        <dbReference type="EMBL" id="MDO1581702.1"/>
    </source>
</evidence>
<accession>A0ABT8STE9</accession>
<gene>
    <name evidence="3" type="ORF">Q2T52_06280</name>
</gene>
<protein>
    <submittedName>
        <fullName evidence="3">Phosphatase PAP2 family protein</fullName>
    </submittedName>
</protein>
<dbReference type="RefSeq" id="WP_302075792.1">
    <property type="nucleotide sequence ID" value="NZ_JAUKWQ010000001.1"/>
</dbReference>
<reference evidence="3" key="2">
    <citation type="submission" date="2023-07" db="EMBL/GenBank/DDBJ databases">
        <authorList>
            <person name="Sun H."/>
        </authorList>
    </citation>
    <scope>NUCLEOTIDE SEQUENCE</scope>
    <source>
        <strain evidence="3">05753</strain>
    </source>
</reference>
<name>A0ABT8STE9_9HYPH</name>
<dbReference type="Gene3D" id="1.20.144.10">
    <property type="entry name" value="Phosphatidic acid phosphatase type 2/haloperoxidase"/>
    <property type="match status" value="1"/>
</dbReference>
<dbReference type="EMBL" id="JAUKWQ010000001">
    <property type="protein sequence ID" value="MDO1581702.1"/>
    <property type="molecule type" value="Genomic_DNA"/>
</dbReference>
<sequence>MAWFLTLFAAWWLLLALFYAFPQIDIDVARSFFQEGQCVGGARAAQICGQFPYSAEELLVALRKIFFYLPAMMALLILVLLIRNLQHHGATYSKEKTRQYSVALVSFVIGPYLLVNLILKTISGRPRPYDTDLFGGADMFTAAGTLNGACLNNCSFISGEAAGAGWVACLILLLPKSLRPILGPPIVAICLVTPAIRVSFGGHYLSDVTLGFLSSAVIYAAVTVYFEMTQDEKKRTSGTSL</sequence>
<dbReference type="Pfam" id="PF01569">
    <property type="entry name" value="PAP2"/>
    <property type="match status" value="1"/>
</dbReference>
<keyword evidence="1" id="KW-1133">Transmembrane helix</keyword>
<feature type="transmembrane region" description="Helical" evidence="1">
    <location>
        <begin position="65"/>
        <end position="82"/>
    </location>
</feature>
<evidence type="ECO:0000256" key="1">
    <source>
        <dbReference type="SAM" id="Phobius"/>
    </source>
</evidence>
<feature type="transmembrane region" description="Helical" evidence="1">
    <location>
        <begin position="156"/>
        <end position="174"/>
    </location>
</feature>
<comment type="caution">
    <text evidence="3">The sequence shown here is derived from an EMBL/GenBank/DDBJ whole genome shotgun (WGS) entry which is preliminary data.</text>
</comment>
<feature type="transmembrane region" description="Helical" evidence="1">
    <location>
        <begin position="181"/>
        <end position="202"/>
    </location>
</feature>
<keyword evidence="1" id="KW-0812">Transmembrane</keyword>
<dbReference type="InterPro" id="IPR036938">
    <property type="entry name" value="PAP2/HPO_sf"/>
</dbReference>
<feature type="transmembrane region" description="Helical" evidence="1">
    <location>
        <begin position="208"/>
        <end position="226"/>
    </location>
</feature>
<evidence type="ECO:0000259" key="2">
    <source>
        <dbReference type="Pfam" id="PF01569"/>
    </source>
</evidence>
<dbReference type="SUPFAM" id="SSF48317">
    <property type="entry name" value="Acid phosphatase/Vanadium-dependent haloperoxidase"/>
    <property type="match status" value="1"/>
</dbReference>
<dbReference type="InterPro" id="IPR000326">
    <property type="entry name" value="PAP2/HPO"/>
</dbReference>
<proteinExistence type="predicted"/>
<dbReference type="Proteomes" id="UP001169006">
    <property type="component" value="Unassembled WGS sequence"/>
</dbReference>